<reference evidence="2 3" key="1">
    <citation type="journal article" date="2020" name="IScience">
        <title>Genome Sequencing of the Endangered Kingdonia uniflora (Circaeasteraceae, Ranunculales) Reveals Potential Mechanisms of Evolutionary Specialization.</title>
        <authorList>
            <person name="Sun Y."/>
            <person name="Deng T."/>
            <person name="Zhang A."/>
            <person name="Moore M.J."/>
            <person name="Landis J.B."/>
            <person name="Lin N."/>
            <person name="Zhang H."/>
            <person name="Zhang X."/>
            <person name="Huang J."/>
            <person name="Zhang X."/>
            <person name="Sun H."/>
            <person name="Wang H."/>
        </authorList>
    </citation>
    <scope>NUCLEOTIDE SEQUENCE [LARGE SCALE GENOMIC DNA]</scope>
    <source>
        <strain evidence="2">TB1705</strain>
        <tissue evidence="2">Leaf</tissue>
    </source>
</reference>
<keyword evidence="1" id="KW-1133">Transmembrane helix</keyword>
<sequence>MGSEGVGGFRSKMERYLYSGEKKHVVIGIGIFVAIFGVPWALMNRGNPFCFLH</sequence>
<dbReference type="PANTHER" id="PTHR35990:SF1">
    <property type="entry name" value="GAG1AT PROTEIN"/>
    <property type="match status" value="1"/>
</dbReference>
<gene>
    <name evidence="2" type="ORF">GIB67_026333</name>
</gene>
<evidence type="ECO:0000313" key="2">
    <source>
        <dbReference type="EMBL" id="KAF6162495.1"/>
    </source>
</evidence>
<dbReference type="Proteomes" id="UP000541444">
    <property type="component" value="Unassembled WGS sequence"/>
</dbReference>
<keyword evidence="1" id="KW-0812">Transmembrane</keyword>
<proteinExistence type="predicted"/>
<dbReference type="PANTHER" id="PTHR35990">
    <property type="entry name" value="GAG1AT PROTEIN"/>
    <property type="match status" value="1"/>
</dbReference>
<organism evidence="2 3">
    <name type="scientific">Kingdonia uniflora</name>
    <dbReference type="NCBI Taxonomy" id="39325"/>
    <lineage>
        <taxon>Eukaryota</taxon>
        <taxon>Viridiplantae</taxon>
        <taxon>Streptophyta</taxon>
        <taxon>Embryophyta</taxon>
        <taxon>Tracheophyta</taxon>
        <taxon>Spermatophyta</taxon>
        <taxon>Magnoliopsida</taxon>
        <taxon>Ranunculales</taxon>
        <taxon>Circaeasteraceae</taxon>
        <taxon>Kingdonia</taxon>
    </lineage>
</organism>
<evidence type="ECO:0000313" key="3">
    <source>
        <dbReference type="Proteomes" id="UP000541444"/>
    </source>
</evidence>
<dbReference type="EMBL" id="JACGCM010001026">
    <property type="protein sequence ID" value="KAF6162495.1"/>
    <property type="molecule type" value="Genomic_DNA"/>
</dbReference>
<feature type="transmembrane region" description="Helical" evidence="1">
    <location>
        <begin position="25"/>
        <end position="43"/>
    </location>
</feature>
<evidence type="ECO:0000256" key="1">
    <source>
        <dbReference type="SAM" id="Phobius"/>
    </source>
</evidence>
<keyword evidence="3" id="KW-1185">Reference proteome</keyword>
<protein>
    <submittedName>
        <fullName evidence="2">Uncharacterized protein</fullName>
    </submittedName>
</protein>
<comment type="caution">
    <text evidence="2">The sequence shown here is derived from an EMBL/GenBank/DDBJ whole genome shotgun (WGS) entry which is preliminary data.</text>
</comment>
<name>A0A7J7N5R1_9MAGN</name>
<dbReference type="AlphaFoldDB" id="A0A7J7N5R1"/>
<accession>A0A7J7N5R1</accession>
<keyword evidence="1" id="KW-0472">Membrane</keyword>